<dbReference type="VEuPathDB" id="MicrosporidiaDB:G9O61_00g014680"/>
<proteinExistence type="predicted"/>
<feature type="compositionally biased region" description="Polar residues" evidence="1">
    <location>
        <begin position="147"/>
        <end position="156"/>
    </location>
</feature>
<protein>
    <submittedName>
        <fullName evidence="2">Uncharacterized protein</fullName>
    </submittedName>
</protein>
<comment type="caution">
    <text evidence="2">The sequence shown here is derived from an EMBL/GenBank/DDBJ whole genome shotgun (WGS) entry which is preliminary data.</text>
</comment>
<dbReference type="SUPFAM" id="SSF51182">
    <property type="entry name" value="RmlC-like cupins"/>
    <property type="match status" value="1"/>
</dbReference>
<dbReference type="AlphaFoldDB" id="A0A0F9WFE9"/>
<gene>
    <name evidence="2" type="ORF">AAJ76_2100046151</name>
</gene>
<evidence type="ECO:0000256" key="1">
    <source>
        <dbReference type="SAM" id="MobiDB-lite"/>
    </source>
</evidence>
<dbReference type="VEuPathDB" id="MicrosporidiaDB:AAJ76_2100046151"/>
<feature type="region of interest" description="Disordered" evidence="1">
    <location>
        <begin position="100"/>
        <end position="126"/>
    </location>
</feature>
<dbReference type="Gene3D" id="2.60.120.10">
    <property type="entry name" value="Jelly Rolls"/>
    <property type="match status" value="1"/>
</dbReference>
<dbReference type="VEuPathDB" id="MicrosporidiaDB:NCER_101152"/>
<keyword evidence="3" id="KW-1185">Reference proteome</keyword>
<dbReference type="InterPro" id="IPR014710">
    <property type="entry name" value="RmlC-like_jellyroll"/>
</dbReference>
<reference evidence="2 3" key="1">
    <citation type="journal article" date="2015" name="Environ. Microbiol.">
        <title>Genome analyses suggest the presence of polyploidy and recent human-driven expansions in eight global populations of the honeybee pathogen Nosema ceranae.</title>
        <authorList>
            <person name="Pelin A."/>
            <person name="Selman M."/>
            <person name="Aris-Brosou S."/>
            <person name="Farinelli L."/>
            <person name="Corradi N."/>
        </authorList>
    </citation>
    <scope>NUCLEOTIDE SEQUENCE [LARGE SCALE GENOMIC DNA]</scope>
    <source>
        <strain evidence="2 3">PA08 1199</strain>
    </source>
</reference>
<feature type="compositionally biased region" description="Polar residues" evidence="1">
    <location>
        <begin position="166"/>
        <end position="175"/>
    </location>
</feature>
<dbReference type="InterPro" id="IPR011051">
    <property type="entry name" value="RmlC_Cupin_sf"/>
</dbReference>
<dbReference type="Proteomes" id="UP000034350">
    <property type="component" value="Unassembled WGS sequence"/>
</dbReference>
<dbReference type="EMBL" id="JPQZ01000021">
    <property type="protein sequence ID" value="KKO75455.1"/>
    <property type="molecule type" value="Genomic_DNA"/>
</dbReference>
<evidence type="ECO:0000313" key="2">
    <source>
        <dbReference type="EMBL" id="KKO75455.1"/>
    </source>
</evidence>
<dbReference type="RefSeq" id="XP_024331197.1">
    <property type="nucleotide sequence ID" value="XM_024474584.1"/>
</dbReference>
<feature type="compositionally biased region" description="Basic residues" evidence="1">
    <location>
        <begin position="180"/>
        <end position="189"/>
    </location>
</feature>
<organism evidence="2 3">
    <name type="scientific">Vairimorpha ceranae</name>
    <dbReference type="NCBI Taxonomy" id="40302"/>
    <lineage>
        <taxon>Eukaryota</taxon>
        <taxon>Fungi</taxon>
        <taxon>Fungi incertae sedis</taxon>
        <taxon>Microsporidia</taxon>
        <taxon>Nosematidae</taxon>
        <taxon>Vairimorpha</taxon>
    </lineage>
</organism>
<feature type="region of interest" description="Disordered" evidence="1">
    <location>
        <begin position="147"/>
        <end position="189"/>
    </location>
</feature>
<sequence length="364" mass="41765">MRKNFKPYTKQNKIANSFRKKTIDPGVDLNLKKDDDNLENIDDYWNMAEYIIDDSNITQVDNNIPKEAQDLIKKDKQKNKKFVVESLESSVINEVMDISTDGSKTTGEYNQPNKNPVPSDNDSEDTLFDINNIRESLSHNAVNKMSNVSNTSGFENNHQEEGTNEILETNTSGVMQKNKQDKKIKKNKKEKVNINKENKSDEEKIKSLEKKLKYEKKKIEDKKKDEKKTLKEKSIDKLKKNRKSSDVEIENYKGELLMGKNNKIYGMTKISSFFQGKSKLEPLITKKCLESGILFLNPGASILQETADNPFTIFLLKGTIEITLNNEFYKLDRDSCMFIDEGSAYNIIDKSRSGSSIFVTFKAK</sequence>
<evidence type="ECO:0000313" key="3">
    <source>
        <dbReference type="Proteomes" id="UP000034350"/>
    </source>
</evidence>
<accession>A0A0F9WFE9</accession>
<name>A0A0F9WFE9_9MICR</name>
<dbReference type="OrthoDB" id="2195811at2759"/>
<dbReference type="GeneID" id="36319509"/>
<feature type="compositionally biased region" description="Polar residues" evidence="1">
    <location>
        <begin position="100"/>
        <end position="120"/>
    </location>
</feature>